<dbReference type="EMBL" id="BOOR01000022">
    <property type="protein sequence ID" value="GII54939.1"/>
    <property type="molecule type" value="Genomic_DNA"/>
</dbReference>
<keyword evidence="3" id="KW-1185">Reference proteome</keyword>
<sequence length="244" mass="27242">MRGLRREELARLAGVSVEYYTRLEQGRSLNASPVILAAIARAMRLTETERVHLFDLASPLCGKNRCDKLPAQRVHPETQLLLDTLERADIPAAVIGRGTDILAANLMFRALMVGFDTMSARERNLARYVFFDGRARELHCDWDSVASEVTAVLRFSVGRHPEDAALIELTGELCLHSEDFRRIWDDHDVHERVSGIVRFQHPVAGELALTYQLLTLPTDAEQTLLVYTVEPGSPSAAGLQLLAK</sequence>
<feature type="domain" description="HTH cro/C1-type" evidence="1">
    <location>
        <begin position="2"/>
        <end position="50"/>
    </location>
</feature>
<evidence type="ECO:0000259" key="1">
    <source>
        <dbReference type="PROSITE" id="PS50943"/>
    </source>
</evidence>
<proteinExistence type="predicted"/>
<dbReference type="PROSITE" id="PS50943">
    <property type="entry name" value="HTH_CROC1"/>
    <property type="match status" value="1"/>
</dbReference>
<dbReference type="GO" id="GO:0003677">
    <property type="term" value="F:DNA binding"/>
    <property type="evidence" value="ECO:0007669"/>
    <property type="project" value="InterPro"/>
</dbReference>
<reference evidence="2" key="1">
    <citation type="submission" date="2021-01" db="EMBL/GenBank/DDBJ databases">
        <title>Whole genome shotgun sequence of Planotetraspora thailandica NBRC 104271.</title>
        <authorList>
            <person name="Komaki H."/>
            <person name="Tamura T."/>
        </authorList>
    </citation>
    <scope>NUCLEOTIDE SEQUENCE</scope>
    <source>
        <strain evidence="2">NBRC 104271</strain>
    </source>
</reference>
<dbReference type="InterPro" id="IPR001387">
    <property type="entry name" value="Cro/C1-type_HTH"/>
</dbReference>
<dbReference type="Gene3D" id="3.30.450.180">
    <property type="match status" value="1"/>
</dbReference>
<accession>A0A8J3UZH7</accession>
<dbReference type="Pfam" id="PF13560">
    <property type="entry name" value="HTH_31"/>
    <property type="match status" value="1"/>
</dbReference>
<dbReference type="SMART" id="SM00530">
    <property type="entry name" value="HTH_XRE"/>
    <property type="match status" value="1"/>
</dbReference>
<dbReference type="AlphaFoldDB" id="A0A8J3UZH7"/>
<protein>
    <submittedName>
        <fullName evidence="2">Transcriptional regulator</fullName>
    </submittedName>
</protein>
<gene>
    <name evidence="2" type="ORF">Pth03_33280</name>
</gene>
<dbReference type="PANTHER" id="PTHR35010:SF2">
    <property type="entry name" value="BLL4672 PROTEIN"/>
    <property type="match status" value="1"/>
</dbReference>
<dbReference type="Gene3D" id="1.10.260.40">
    <property type="entry name" value="lambda repressor-like DNA-binding domains"/>
    <property type="match status" value="1"/>
</dbReference>
<evidence type="ECO:0000313" key="3">
    <source>
        <dbReference type="Proteomes" id="UP000605992"/>
    </source>
</evidence>
<comment type="caution">
    <text evidence="2">The sequence shown here is derived from an EMBL/GenBank/DDBJ whole genome shotgun (WGS) entry which is preliminary data.</text>
</comment>
<name>A0A8J3UZH7_9ACTN</name>
<dbReference type="CDD" id="cd00093">
    <property type="entry name" value="HTH_XRE"/>
    <property type="match status" value="1"/>
</dbReference>
<dbReference type="InterPro" id="IPR010982">
    <property type="entry name" value="Lambda_DNA-bd_dom_sf"/>
</dbReference>
<dbReference type="InterPro" id="IPR041413">
    <property type="entry name" value="MLTR_LBD"/>
</dbReference>
<dbReference type="SUPFAM" id="SSF47413">
    <property type="entry name" value="lambda repressor-like DNA-binding domains"/>
    <property type="match status" value="1"/>
</dbReference>
<dbReference type="Pfam" id="PF17765">
    <property type="entry name" value="MLTR_LBD"/>
    <property type="match status" value="1"/>
</dbReference>
<organism evidence="2 3">
    <name type="scientific">Planotetraspora thailandica</name>
    <dbReference type="NCBI Taxonomy" id="487172"/>
    <lineage>
        <taxon>Bacteria</taxon>
        <taxon>Bacillati</taxon>
        <taxon>Actinomycetota</taxon>
        <taxon>Actinomycetes</taxon>
        <taxon>Streptosporangiales</taxon>
        <taxon>Streptosporangiaceae</taxon>
        <taxon>Planotetraspora</taxon>
    </lineage>
</organism>
<dbReference type="Proteomes" id="UP000605992">
    <property type="component" value="Unassembled WGS sequence"/>
</dbReference>
<dbReference type="PANTHER" id="PTHR35010">
    <property type="entry name" value="BLL4672 PROTEIN-RELATED"/>
    <property type="match status" value="1"/>
</dbReference>
<evidence type="ECO:0000313" key="2">
    <source>
        <dbReference type="EMBL" id="GII54939.1"/>
    </source>
</evidence>